<evidence type="ECO:0000313" key="13">
    <source>
        <dbReference type="EMBL" id="GAA3954223.1"/>
    </source>
</evidence>
<accession>A0ABP7NU61</accession>
<dbReference type="PANTHER" id="PTHR37480">
    <property type="entry name" value="ENOYL-[ACYL-CARRIER-PROTEIN] REDUCTASE [NADH]"/>
    <property type="match status" value="1"/>
</dbReference>
<dbReference type="RefSeq" id="WP_344804168.1">
    <property type="nucleotide sequence ID" value="NZ_BAABBO010000005.1"/>
</dbReference>
<dbReference type="Pfam" id="PF07055">
    <property type="entry name" value="Eno-Rase_FAD_bd"/>
    <property type="match status" value="1"/>
</dbReference>
<keyword evidence="3 9" id="KW-0276">Fatty acid metabolism</keyword>
<comment type="subunit">
    <text evidence="1 9">Monomer.</text>
</comment>
<feature type="domain" description="Trans-2-enoyl-CoA reductase-like NAD(P)H binding" evidence="12">
    <location>
        <begin position="2"/>
        <end position="80"/>
    </location>
</feature>
<keyword evidence="5 9" id="KW-0520">NAD</keyword>
<proteinExistence type="inferred from homology"/>
<feature type="domain" description="Trans-2-enoyl-CoA reductase catalytic" evidence="11">
    <location>
        <begin position="82"/>
        <end position="318"/>
    </location>
</feature>
<comment type="similarity">
    <text evidence="9">Belongs to the TER reductase family.</text>
</comment>
<gene>
    <name evidence="9" type="primary">fabV</name>
    <name evidence="13" type="ORF">GCM10022278_11200</name>
</gene>
<feature type="binding site" evidence="9">
    <location>
        <begin position="113"/>
        <end position="114"/>
    </location>
    <ligand>
        <name>NAD(+)</name>
        <dbReference type="ChEBI" id="CHEBI:57540"/>
    </ligand>
</feature>
<dbReference type="Gene3D" id="3.40.50.720">
    <property type="entry name" value="NAD(P)-binding Rossmann-like Domain"/>
    <property type="match status" value="1"/>
</dbReference>
<feature type="binding site" evidence="9">
    <location>
        <position position="227"/>
    </location>
    <ligand>
        <name>substrate</name>
    </ligand>
</feature>
<dbReference type="Pfam" id="PF12241">
    <property type="entry name" value="Enoyl_reductase"/>
    <property type="match status" value="1"/>
</dbReference>
<keyword evidence="7 9" id="KW-0275">Fatty acid biosynthesis</keyword>
<dbReference type="InterPro" id="IPR050048">
    <property type="entry name" value="FabV-like_NADH_b"/>
</dbReference>
<name>A0ABP7NU61_9GAMM</name>
<organism evidence="13 14">
    <name type="scientific">Allohahella marinimesophila</name>
    <dbReference type="NCBI Taxonomy" id="1054972"/>
    <lineage>
        <taxon>Bacteria</taxon>
        <taxon>Pseudomonadati</taxon>
        <taxon>Pseudomonadota</taxon>
        <taxon>Gammaproteobacteria</taxon>
        <taxon>Oceanospirillales</taxon>
        <taxon>Hahellaceae</taxon>
        <taxon>Allohahella</taxon>
    </lineage>
</organism>
<evidence type="ECO:0000259" key="11">
    <source>
        <dbReference type="Pfam" id="PF12241"/>
    </source>
</evidence>
<keyword evidence="4 9" id="KW-0560">Oxidoreductase</keyword>
<comment type="caution">
    <text evidence="13">The sequence shown here is derived from an EMBL/GenBank/DDBJ whole genome shotgun (WGS) entry which is preliminary data.</text>
</comment>
<feature type="binding site" evidence="9">
    <location>
        <begin position="141"/>
        <end position="142"/>
    </location>
    <ligand>
        <name>NAD(+)</name>
        <dbReference type="ChEBI" id="CHEBI:57540"/>
    </ligand>
</feature>
<dbReference type="InterPro" id="IPR010758">
    <property type="entry name" value="Trans-2-enoyl-CoA_reductase"/>
</dbReference>
<evidence type="ECO:0000256" key="6">
    <source>
        <dbReference type="ARBA" id="ARBA00023098"/>
    </source>
</evidence>
<evidence type="ECO:0000256" key="7">
    <source>
        <dbReference type="ARBA" id="ARBA00023160"/>
    </source>
</evidence>
<evidence type="ECO:0000256" key="2">
    <source>
        <dbReference type="ARBA" id="ARBA00022516"/>
    </source>
</evidence>
<evidence type="ECO:0000256" key="9">
    <source>
        <dbReference type="HAMAP-Rule" id="MF_01838"/>
    </source>
</evidence>
<comment type="pathway">
    <text evidence="9">Lipid metabolism; fatty acid biosynthesis.</text>
</comment>
<feature type="binding site" evidence="9">
    <location>
        <begin position="275"/>
        <end position="277"/>
    </location>
    <ligand>
        <name>NAD(+)</name>
        <dbReference type="ChEBI" id="CHEBI:57540"/>
    </ligand>
</feature>
<evidence type="ECO:0000256" key="3">
    <source>
        <dbReference type="ARBA" id="ARBA00022832"/>
    </source>
</evidence>
<feature type="binding site" evidence="9">
    <location>
        <begin position="48"/>
        <end position="53"/>
    </location>
    <ligand>
        <name>NAD(+)</name>
        <dbReference type="ChEBI" id="CHEBI:57540"/>
    </ligand>
</feature>
<comment type="catalytic activity">
    <reaction evidence="8">
        <text>a 2,3-saturated acyl-CoA + NAD(+) = a (2E)-enoyl-CoA + NADH + H(+)</text>
        <dbReference type="Rhea" id="RHEA:18177"/>
        <dbReference type="ChEBI" id="CHEBI:15378"/>
        <dbReference type="ChEBI" id="CHEBI:57540"/>
        <dbReference type="ChEBI" id="CHEBI:57945"/>
        <dbReference type="ChEBI" id="CHEBI:58856"/>
        <dbReference type="ChEBI" id="CHEBI:65111"/>
        <dbReference type="EC" id="1.3.1.44"/>
    </reaction>
</comment>
<dbReference type="NCBIfam" id="NF043048">
    <property type="entry name" value="EnoyACPredFabV"/>
    <property type="match status" value="1"/>
</dbReference>
<protein>
    <recommendedName>
        <fullName evidence="9">Enoyl-[acyl-carrier-protein] reductase [NADH]</fullName>
        <shortName evidence="9">ENR</shortName>
        <ecNumber evidence="9">1.3.1.9</ecNumber>
    </recommendedName>
</protein>
<dbReference type="InterPro" id="IPR024906">
    <property type="entry name" value="Eno_Rdtase_FAD-bd_dom"/>
</dbReference>
<dbReference type="Proteomes" id="UP001501337">
    <property type="component" value="Unassembled WGS sequence"/>
</dbReference>
<comment type="catalytic activity">
    <reaction evidence="9">
        <text>a 2,3-saturated acyl-[ACP] + NAD(+) = a (2E)-enoyl-[ACP] + NADH + H(+)</text>
        <dbReference type="Rhea" id="RHEA:10240"/>
        <dbReference type="Rhea" id="RHEA-COMP:9925"/>
        <dbReference type="Rhea" id="RHEA-COMP:9926"/>
        <dbReference type="ChEBI" id="CHEBI:15378"/>
        <dbReference type="ChEBI" id="CHEBI:57540"/>
        <dbReference type="ChEBI" id="CHEBI:57945"/>
        <dbReference type="ChEBI" id="CHEBI:78784"/>
        <dbReference type="ChEBI" id="CHEBI:78785"/>
        <dbReference type="EC" id="1.3.1.9"/>
    </reaction>
</comment>
<dbReference type="Pfam" id="PF12242">
    <property type="entry name" value="Eno-Rase_NADH_b"/>
    <property type="match status" value="1"/>
</dbReference>
<dbReference type="EMBL" id="BAABBO010000005">
    <property type="protein sequence ID" value="GAA3954223.1"/>
    <property type="molecule type" value="Genomic_DNA"/>
</dbReference>
<dbReference type="EC" id="1.3.1.9" evidence="9"/>
<keyword evidence="14" id="KW-1185">Reference proteome</keyword>
<dbReference type="HAMAP" id="MF_01838">
    <property type="entry name" value="FabV_reductase"/>
    <property type="match status" value="1"/>
</dbReference>
<dbReference type="InterPro" id="IPR024910">
    <property type="entry name" value="Enoyl-CoA_Rdtase_cat_dom"/>
</dbReference>
<evidence type="ECO:0000313" key="14">
    <source>
        <dbReference type="Proteomes" id="UP001501337"/>
    </source>
</evidence>
<evidence type="ECO:0000259" key="12">
    <source>
        <dbReference type="Pfam" id="PF12242"/>
    </source>
</evidence>
<feature type="site" description="Plays an important role in discriminating NADH against NADPH" evidence="9">
    <location>
        <position position="75"/>
    </location>
</feature>
<comment type="function">
    <text evidence="9">Involved in the final reduction of the elongation cycle of fatty acid synthesis (FAS II). Catalyzes the reduction of a carbon-carbon double bond in an enoyl moiety that is covalently linked to an acyl carrier protein (ACP).</text>
</comment>
<evidence type="ECO:0000256" key="1">
    <source>
        <dbReference type="ARBA" id="ARBA00011245"/>
    </source>
</evidence>
<keyword evidence="2 9" id="KW-0444">Lipid biosynthesis</keyword>
<keyword evidence="6 9" id="KW-0443">Lipid metabolism</keyword>
<dbReference type="PANTHER" id="PTHR37480:SF1">
    <property type="entry name" value="ENOYL-[ACYL-CARRIER-PROTEIN] REDUCTASE [NADH]"/>
    <property type="match status" value="1"/>
</dbReference>
<feature type="binding site" evidence="9">
    <location>
        <position position="246"/>
    </location>
    <ligand>
        <name>NAD(+)</name>
        <dbReference type="ChEBI" id="CHEBI:57540"/>
    </ligand>
</feature>
<sequence length="401" mass="44410">MIVRPKIRNFICTTAHPVGCRKQVAEQIEQAKSALPMKKSVHNVLIIGCSTGYGLASRIAASITCDAATLGVMFEKPATEVRCGSAGWYNNMAAEALLKAEHPDQQIHTINADAFSQETKDQVIDLATQNYGKFDLVIYSLAAPRRKDPVTGEIWQSVLKPIGEPFEGITLDTDNEVLKSVSIEPATNDEIEQTVKVMGGEDWADWMSQLHAADLLAVGCETVAYHYVGRELTWPIYGQATIGRAKAHLEDTAHAINKQLADIDAKAFIGVLKAVVTQSSSAIPIMPLYIAMLYDVMKEEGSHESPIEQILRFFDEQLLSPDRRVEGGVRMRVDDLEMADSVQNEVARRWQVVTDDSLPELADLRGYREDFLKLFGFACADVDYDQDIDLLTGRAHTRALL</sequence>
<evidence type="ECO:0000256" key="5">
    <source>
        <dbReference type="ARBA" id="ARBA00023027"/>
    </source>
</evidence>
<feature type="domain" description="Enoyl reductase FAD binding" evidence="10">
    <location>
        <begin position="330"/>
        <end position="388"/>
    </location>
</feature>
<evidence type="ECO:0000256" key="8">
    <source>
        <dbReference type="ARBA" id="ARBA00048302"/>
    </source>
</evidence>
<feature type="active site" description="Proton donor" evidence="9">
    <location>
        <position position="237"/>
    </location>
</feature>
<dbReference type="NCBIfam" id="NF010177">
    <property type="entry name" value="PRK13656.1"/>
    <property type="match status" value="1"/>
</dbReference>
<evidence type="ECO:0000259" key="10">
    <source>
        <dbReference type="Pfam" id="PF07055"/>
    </source>
</evidence>
<feature type="binding site" evidence="9">
    <location>
        <begin position="74"/>
        <end position="75"/>
    </location>
    <ligand>
        <name>NAD(+)</name>
        <dbReference type="ChEBI" id="CHEBI:57540"/>
    </ligand>
</feature>
<evidence type="ECO:0000256" key="4">
    <source>
        <dbReference type="ARBA" id="ARBA00023002"/>
    </source>
</evidence>
<reference evidence="14" key="1">
    <citation type="journal article" date="2019" name="Int. J. Syst. Evol. Microbiol.">
        <title>The Global Catalogue of Microorganisms (GCM) 10K type strain sequencing project: providing services to taxonomists for standard genome sequencing and annotation.</title>
        <authorList>
            <consortium name="The Broad Institute Genomics Platform"/>
            <consortium name="The Broad Institute Genome Sequencing Center for Infectious Disease"/>
            <person name="Wu L."/>
            <person name="Ma J."/>
        </authorList>
    </citation>
    <scope>NUCLEOTIDE SEQUENCE [LARGE SCALE GENOMIC DNA]</scope>
    <source>
        <strain evidence="14">JCM 17555</strain>
    </source>
</reference>